<reference evidence="4" key="1">
    <citation type="journal article" date="2008" name="Nat. Genet.">
        <title>The Pristionchus pacificus genome provides a unique perspective on nematode lifestyle and parasitism.</title>
        <authorList>
            <person name="Dieterich C."/>
            <person name="Clifton S.W."/>
            <person name="Schuster L.N."/>
            <person name="Chinwalla A."/>
            <person name="Delehaunty K."/>
            <person name="Dinkelacker I."/>
            <person name="Fulton L."/>
            <person name="Fulton R."/>
            <person name="Godfrey J."/>
            <person name="Minx P."/>
            <person name="Mitreva M."/>
            <person name="Roeseler W."/>
            <person name="Tian H."/>
            <person name="Witte H."/>
            <person name="Yang S.P."/>
            <person name="Wilson R.K."/>
            <person name="Sommer R.J."/>
        </authorList>
    </citation>
    <scope>NUCLEOTIDE SEQUENCE [LARGE SCALE GENOMIC DNA]</scope>
    <source>
        <strain evidence="4">PS312</strain>
    </source>
</reference>
<organism evidence="3 4">
    <name type="scientific">Pristionchus pacificus</name>
    <name type="common">Parasitic nematode worm</name>
    <dbReference type="NCBI Taxonomy" id="54126"/>
    <lineage>
        <taxon>Eukaryota</taxon>
        <taxon>Metazoa</taxon>
        <taxon>Ecdysozoa</taxon>
        <taxon>Nematoda</taxon>
        <taxon>Chromadorea</taxon>
        <taxon>Rhabditida</taxon>
        <taxon>Rhabditina</taxon>
        <taxon>Diplogasteromorpha</taxon>
        <taxon>Diplogasteroidea</taxon>
        <taxon>Neodiplogasteridae</taxon>
        <taxon>Pristionchus</taxon>
    </lineage>
</organism>
<accession>A0A8R1YTT6</accession>
<feature type="compositionally biased region" description="Basic and acidic residues" evidence="1">
    <location>
        <begin position="486"/>
        <end position="496"/>
    </location>
</feature>
<proteinExistence type="predicted"/>
<dbReference type="Proteomes" id="UP000005239">
    <property type="component" value="Unassembled WGS sequence"/>
</dbReference>
<evidence type="ECO:0000313" key="3">
    <source>
        <dbReference type="EnsemblMetazoa" id="PPA36122.1"/>
    </source>
</evidence>
<feature type="compositionally biased region" description="Polar residues" evidence="1">
    <location>
        <begin position="256"/>
        <end position="270"/>
    </location>
</feature>
<name>A0A2A6CXC0_PRIPA</name>
<protein>
    <submittedName>
        <fullName evidence="3">Uncharacterized protein</fullName>
    </submittedName>
</protein>
<evidence type="ECO:0000313" key="4">
    <source>
        <dbReference type="Proteomes" id="UP000005239"/>
    </source>
</evidence>
<feature type="compositionally biased region" description="Low complexity" evidence="1">
    <location>
        <begin position="337"/>
        <end position="362"/>
    </location>
</feature>
<dbReference type="AlphaFoldDB" id="A0A2A6CXC0"/>
<keyword evidence="2" id="KW-0732">Signal</keyword>
<evidence type="ECO:0000256" key="2">
    <source>
        <dbReference type="SAM" id="SignalP"/>
    </source>
</evidence>
<reference evidence="3" key="2">
    <citation type="submission" date="2022-06" db="UniProtKB">
        <authorList>
            <consortium name="EnsemblMetazoa"/>
        </authorList>
    </citation>
    <scope>IDENTIFICATION</scope>
    <source>
        <strain evidence="3">PS312</strain>
    </source>
</reference>
<feature type="region of interest" description="Disordered" evidence="1">
    <location>
        <begin position="484"/>
        <end position="508"/>
    </location>
</feature>
<gene>
    <name evidence="3" type="primary">WBGene00274491</name>
</gene>
<feature type="signal peptide" evidence="2">
    <location>
        <begin position="1"/>
        <end position="28"/>
    </location>
</feature>
<keyword evidence="4" id="KW-1185">Reference proteome</keyword>
<sequence length="532" mass="57435">MRRLHSGGYSKISLLLTALSLLIPQSEAFFFNLPGMSRCCQSPPPCCPTSSSSGFGSQLFSSYGVGRMFGPAAAAAAAGRYATAPAAGNAYPVPPAPHPWAAQVHQHMAAHVATAQQHWNAHQSQFAMISSYASLPAVQPVASMPNAGYQETTTPEATTTFDEASFFGDNRVVDEISSHPTPPPSPFAEQIDEETTMYSTDYTREPLRETPSGYLFTSAPSAAPPPDYLRVDAPAPPQAALESWMTTPAAPPVQVESASPRTEIASSGSYFRSKPPKQASKRSQVLPAVATQAVDEFSETATWSPTATTVAWAAASADTRPPQLAFSAFSADAAPATVQQSQPAAAAASAAAPQPRPQQQPSTDLTSEEVKELDDLDMLLITSDASFRPVTSQNPARPLTTIADGLPPNLSDVIFWPIGKAIEQYICAMRNKNDSIWQDITLLKRAIALRRRRDEEARRRMLRSNQDERVSSFLAHYFRRRAPSGDTRRVVSRGEGRPASGRRGRSAKSARDIFRSSILEKILAMEELLAET</sequence>
<feature type="region of interest" description="Disordered" evidence="1">
    <location>
        <begin position="337"/>
        <end position="368"/>
    </location>
</feature>
<dbReference type="EnsemblMetazoa" id="PPA36122.1">
    <property type="protein sequence ID" value="PPA36122.1"/>
    <property type="gene ID" value="WBGene00274491"/>
</dbReference>
<evidence type="ECO:0000256" key="1">
    <source>
        <dbReference type="SAM" id="MobiDB-lite"/>
    </source>
</evidence>
<accession>A0A2A6CXC0</accession>
<feature type="chain" id="PRO_5043422279" evidence="2">
    <location>
        <begin position="29"/>
        <end position="532"/>
    </location>
</feature>
<feature type="region of interest" description="Disordered" evidence="1">
    <location>
        <begin position="251"/>
        <end position="284"/>
    </location>
</feature>